<keyword evidence="2 7" id="KW-0732">Signal</keyword>
<dbReference type="Proteomes" id="UP000033163">
    <property type="component" value="Chromosome I"/>
</dbReference>
<evidence type="ECO:0000256" key="3">
    <source>
        <dbReference type="ARBA" id="ARBA00023136"/>
    </source>
</evidence>
<accession>A0A0E4CW90</accession>
<dbReference type="PATRIC" id="fig|1073571.4.peg.2773"/>
<evidence type="ECO:0000313" key="9">
    <source>
        <dbReference type="Proteomes" id="UP000033163"/>
    </source>
</evidence>
<evidence type="ECO:0000256" key="5">
    <source>
        <dbReference type="ARBA" id="ARBA00023288"/>
    </source>
</evidence>
<dbReference type="KEGG" id="pri:PRIO_2603"/>
<evidence type="ECO:0000256" key="2">
    <source>
        <dbReference type="ARBA" id="ARBA00022729"/>
    </source>
</evidence>
<organism evidence="8 9">
    <name type="scientific">Paenibacillus riograndensis SBR5</name>
    <dbReference type="NCBI Taxonomy" id="1073571"/>
    <lineage>
        <taxon>Bacteria</taxon>
        <taxon>Bacillati</taxon>
        <taxon>Bacillota</taxon>
        <taxon>Bacilli</taxon>
        <taxon>Bacillales</taxon>
        <taxon>Paenibacillaceae</taxon>
        <taxon>Paenibacillus</taxon>
        <taxon>Paenibacillus sonchi group</taxon>
    </lineage>
</organism>
<dbReference type="STRING" id="483937.AMQ84_13895"/>
<feature type="region of interest" description="Disordered" evidence="6">
    <location>
        <begin position="31"/>
        <end position="52"/>
    </location>
</feature>
<name>A0A0E4CW90_9BACL</name>
<evidence type="ECO:0000256" key="7">
    <source>
        <dbReference type="SAM" id="SignalP"/>
    </source>
</evidence>
<gene>
    <name evidence="8" type="ORF">PRIO_2603</name>
</gene>
<dbReference type="HOGENOM" id="CLU_021021_3_0_9"/>
<sequence>MIMINRKWLSLVLCAGLAASIAGCGSSGNTNKEGAAGGTAEQSAGAQTEGGSKPELKTLNIWSKDDYNTYKLAKVVEEQTGYKVKYEMLPADKAMDKLNLLISSAEPYDVITITGEKAAYTDYAKMGALVDLTPLIDKYGENIKASISPESFEAMKVDGKIYAIPNRTSEFVGSSLMIRTDWLDKLGLKMPATLDELTAVLKAFKEKDPGGNGDKGAPLSIDGAQATMANVTGAFGIATGWSEVDGKLVAAPLQPGFKEYLSYAADLYKQGLLDKEFAVNKDATLKEKFTSGRVGVIPLPWYDIPGIADALTKNFPDAKYAYVPALKGKNGQAGLGMSGGFDRLTFIPKSSKHPEDAIKWINAKLDKDTFKLIAIGEEGKHFTYKDGVYSPILPLFTDERGLASNYLTGIDEKLYPVYWQARVQKDPRLFAGFTFLNSEIPAEYRISDPLALAPSLPEYSKNNASLNQMINDFAVKVIVGEESTDAVAAFIEKYNAAGGEASSKEVNEWYASVKK</sequence>
<dbReference type="SUPFAM" id="SSF53850">
    <property type="entry name" value="Periplasmic binding protein-like II"/>
    <property type="match status" value="1"/>
</dbReference>
<dbReference type="CDD" id="cd13580">
    <property type="entry name" value="PBP2_AlgQ_like_1"/>
    <property type="match status" value="1"/>
</dbReference>
<evidence type="ECO:0000256" key="4">
    <source>
        <dbReference type="ARBA" id="ARBA00023139"/>
    </source>
</evidence>
<dbReference type="PANTHER" id="PTHR43649:SF33">
    <property type="entry name" value="POLYGALACTURONAN_RHAMNOGALACTURONAN-BINDING PROTEIN YTCQ"/>
    <property type="match status" value="1"/>
</dbReference>
<keyword evidence="3" id="KW-0472">Membrane</keyword>
<dbReference type="Pfam" id="PF13416">
    <property type="entry name" value="SBP_bac_8"/>
    <property type="match status" value="1"/>
</dbReference>
<dbReference type="EMBL" id="LN831776">
    <property type="protein sequence ID" value="CQR55007.1"/>
    <property type="molecule type" value="Genomic_DNA"/>
</dbReference>
<keyword evidence="5" id="KW-0449">Lipoprotein</keyword>
<keyword evidence="1" id="KW-1003">Cell membrane</keyword>
<dbReference type="Gene3D" id="3.40.190.10">
    <property type="entry name" value="Periplasmic binding protein-like II"/>
    <property type="match status" value="2"/>
</dbReference>
<evidence type="ECO:0000256" key="1">
    <source>
        <dbReference type="ARBA" id="ARBA00022475"/>
    </source>
</evidence>
<feature type="compositionally biased region" description="Polar residues" evidence="6">
    <location>
        <begin position="40"/>
        <end position="50"/>
    </location>
</feature>
<dbReference type="PROSITE" id="PS51257">
    <property type="entry name" value="PROKAR_LIPOPROTEIN"/>
    <property type="match status" value="1"/>
</dbReference>
<dbReference type="PANTHER" id="PTHR43649">
    <property type="entry name" value="ARABINOSE-BINDING PROTEIN-RELATED"/>
    <property type="match status" value="1"/>
</dbReference>
<reference evidence="9" key="1">
    <citation type="submission" date="2015-03" db="EMBL/GenBank/DDBJ databases">
        <authorList>
            <person name="Wibberg D."/>
        </authorList>
    </citation>
    <scope>NUCLEOTIDE SEQUENCE [LARGE SCALE GENOMIC DNA]</scope>
</reference>
<keyword evidence="4" id="KW-0564">Palmitate</keyword>
<protein>
    <submittedName>
        <fullName evidence="8">Family 1 extracellular solute-binding protein</fullName>
    </submittedName>
</protein>
<dbReference type="AlphaFoldDB" id="A0A0E4CW90"/>
<dbReference type="RefSeq" id="WP_052741445.1">
    <property type="nucleotide sequence ID" value="NZ_LN831776.1"/>
</dbReference>
<evidence type="ECO:0000256" key="6">
    <source>
        <dbReference type="SAM" id="MobiDB-lite"/>
    </source>
</evidence>
<dbReference type="InterPro" id="IPR006059">
    <property type="entry name" value="SBP"/>
</dbReference>
<dbReference type="InterPro" id="IPR050490">
    <property type="entry name" value="Bact_solute-bd_prot1"/>
</dbReference>
<feature type="signal peptide" evidence="7">
    <location>
        <begin position="1"/>
        <end position="24"/>
    </location>
</feature>
<proteinExistence type="predicted"/>
<evidence type="ECO:0000313" key="8">
    <source>
        <dbReference type="EMBL" id="CQR55007.1"/>
    </source>
</evidence>
<feature type="chain" id="PRO_5039373947" evidence="7">
    <location>
        <begin position="25"/>
        <end position="515"/>
    </location>
</feature>